<name>A0A8J8T8B8_HALGN</name>
<accession>A0A8J8T8B8</accession>
<keyword evidence="2 4" id="KW-0863">Zinc-finger</keyword>
<evidence type="ECO:0000259" key="5">
    <source>
        <dbReference type="PROSITE" id="PS50178"/>
    </source>
</evidence>
<evidence type="ECO:0000256" key="2">
    <source>
        <dbReference type="ARBA" id="ARBA00022771"/>
    </source>
</evidence>
<evidence type="ECO:0000313" key="6">
    <source>
        <dbReference type="EMBL" id="TNV85176.1"/>
    </source>
</evidence>
<dbReference type="Proteomes" id="UP000785679">
    <property type="component" value="Unassembled WGS sequence"/>
</dbReference>
<dbReference type="InterPro" id="IPR000306">
    <property type="entry name" value="Znf_FYVE"/>
</dbReference>
<evidence type="ECO:0000256" key="4">
    <source>
        <dbReference type="PROSITE-ProRule" id="PRU00091"/>
    </source>
</evidence>
<dbReference type="PROSITE" id="PS50178">
    <property type="entry name" value="ZF_FYVE"/>
    <property type="match status" value="1"/>
</dbReference>
<keyword evidence="1" id="KW-0479">Metal-binding</keyword>
<dbReference type="PANTHER" id="PTHR39490">
    <property type="entry name" value="ARRESTIN DOMAIN-CONTAINING PROTEIN D"/>
    <property type="match status" value="1"/>
</dbReference>
<keyword evidence="3" id="KW-0862">Zinc</keyword>
<evidence type="ECO:0000256" key="3">
    <source>
        <dbReference type="ARBA" id="ARBA00022833"/>
    </source>
</evidence>
<gene>
    <name evidence="6" type="ORF">FGO68_gene3603</name>
</gene>
<protein>
    <recommendedName>
        <fullName evidence="5">FYVE-type domain-containing protein</fullName>
    </recommendedName>
</protein>
<dbReference type="InterPro" id="IPR052113">
    <property type="entry name" value="FYVE-type_Zinc_Finger"/>
</dbReference>
<dbReference type="SUPFAM" id="SSF57903">
    <property type="entry name" value="FYVE/PHD zinc finger"/>
    <property type="match status" value="1"/>
</dbReference>
<feature type="domain" description="FYVE-type" evidence="5">
    <location>
        <begin position="78"/>
        <end position="143"/>
    </location>
</feature>
<keyword evidence="7" id="KW-1185">Reference proteome</keyword>
<organism evidence="6 7">
    <name type="scientific">Halteria grandinella</name>
    <dbReference type="NCBI Taxonomy" id="5974"/>
    <lineage>
        <taxon>Eukaryota</taxon>
        <taxon>Sar</taxon>
        <taxon>Alveolata</taxon>
        <taxon>Ciliophora</taxon>
        <taxon>Intramacronucleata</taxon>
        <taxon>Spirotrichea</taxon>
        <taxon>Stichotrichia</taxon>
        <taxon>Sporadotrichida</taxon>
        <taxon>Halteriidae</taxon>
        <taxon>Halteria</taxon>
    </lineage>
</organism>
<dbReference type="Gene3D" id="3.30.40.10">
    <property type="entry name" value="Zinc/RING finger domain, C3HC4 (zinc finger)"/>
    <property type="match status" value="1"/>
</dbReference>
<dbReference type="GO" id="GO:0008270">
    <property type="term" value="F:zinc ion binding"/>
    <property type="evidence" value="ECO:0007669"/>
    <property type="project" value="UniProtKB-KW"/>
</dbReference>
<dbReference type="SMART" id="SM00064">
    <property type="entry name" value="FYVE"/>
    <property type="match status" value="1"/>
</dbReference>
<dbReference type="InterPro" id="IPR017455">
    <property type="entry name" value="Znf_FYVE-rel"/>
</dbReference>
<proteinExistence type="predicted"/>
<dbReference type="OrthoDB" id="660555at2759"/>
<sequence length="162" mass="18467">MQLKIVREKYWSHHPPETLLKLHYRKREENPALALSNGGNRSQLISSLSLTFGAPINQIPRQEHLRYLPRKPPMWVPKQLATDCSGCGKEFGVLARSTAIGLSHCRNCGKCFCTNCCSERITLPEFGYMKPVKCCRNCRDSIQLKATLRSLMDSSREDTNEQ</sequence>
<evidence type="ECO:0000256" key="1">
    <source>
        <dbReference type="ARBA" id="ARBA00022723"/>
    </source>
</evidence>
<dbReference type="InterPro" id="IPR013083">
    <property type="entry name" value="Znf_RING/FYVE/PHD"/>
</dbReference>
<dbReference type="AlphaFoldDB" id="A0A8J8T8B8"/>
<dbReference type="Pfam" id="PF01363">
    <property type="entry name" value="FYVE"/>
    <property type="match status" value="1"/>
</dbReference>
<dbReference type="InterPro" id="IPR011011">
    <property type="entry name" value="Znf_FYVE_PHD"/>
</dbReference>
<dbReference type="PANTHER" id="PTHR39490:SF8">
    <property type="entry name" value="ZINC FINGER FYVE DOMAIN-CONTAINING PROTEIN 21"/>
    <property type="match status" value="1"/>
</dbReference>
<evidence type="ECO:0000313" key="7">
    <source>
        <dbReference type="Proteomes" id="UP000785679"/>
    </source>
</evidence>
<reference evidence="6" key="1">
    <citation type="submission" date="2019-06" db="EMBL/GenBank/DDBJ databases">
        <authorList>
            <person name="Zheng W."/>
        </authorList>
    </citation>
    <scope>NUCLEOTIDE SEQUENCE</scope>
    <source>
        <strain evidence="6">QDHG01</strain>
    </source>
</reference>
<comment type="caution">
    <text evidence="6">The sequence shown here is derived from an EMBL/GenBank/DDBJ whole genome shotgun (WGS) entry which is preliminary data.</text>
</comment>
<dbReference type="EMBL" id="RRYP01002060">
    <property type="protein sequence ID" value="TNV85176.1"/>
    <property type="molecule type" value="Genomic_DNA"/>
</dbReference>